<keyword evidence="4" id="KW-1185">Reference proteome</keyword>
<dbReference type="PANTHER" id="PTHR33344:SF1">
    <property type="entry name" value="OS06G0214100 PROTEIN"/>
    <property type="match status" value="1"/>
</dbReference>
<sequence>MANVELAARLHCSYKRATFVLCAGNLVVALYLLQSVVGPFYFQTSSSSNELQQQGDHTAVPEALQQEVIYSEEDLKRQEESNDLRRAVLPVRLMERIKEIEAQTEVEISKSQSASAARQRVALELAQRLRYLRFINSKSNPQQGLEEWSKKKLDSLKKQEHTKLKKDQANEEEEEEELVKKTEMVGFNSHPPDHKSNVFKFVNPDEKGESIAAKLVRKKQG</sequence>
<evidence type="ECO:0000313" key="4">
    <source>
        <dbReference type="Proteomes" id="UP001497444"/>
    </source>
</evidence>
<evidence type="ECO:0000256" key="2">
    <source>
        <dbReference type="SAM" id="Phobius"/>
    </source>
</evidence>
<evidence type="ECO:0000313" key="3">
    <source>
        <dbReference type="EMBL" id="CAK9268501.1"/>
    </source>
</evidence>
<feature type="transmembrane region" description="Helical" evidence="2">
    <location>
        <begin position="19"/>
        <end position="42"/>
    </location>
</feature>
<gene>
    <name evidence="3" type="ORF">CSSPJE1EN1_LOCUS13979</name>
</gene>
<keyword evidence="2" id="KW-1133">Transmembrane helix</keyword>
<feature type="compositionally biased region" description="Basic and acidic residues" evidence="1">
    <location>
        <begin position="156"/>
        <end position="169"/>
    </location>
</feature>
<dbReference type="Proteomes" id="UP001497444">
    <property type="component" value="Chromosome 2"/>
</dbReference>
<feature type="region of interest" description="Disordered" evidence="1">
    <location>
        <begin position="156"/>
        <end position="175"/>
    </location>
</feature>
<accession>A0ABP0WQQ3</accession>
<protein>
    <recommendedName>
        <fullName evidence="5">Transmembrane protein</fullName>
    </recommendedName>
</protein>
<dbReference type="EMBL" id="OZ020097">
    <property type="protein sequence ID" value="CAK9268501.1"/>
    <property type="molecule type" value="Genomic_DNA"/>
</dbReference>
<reference evidence="3 4" key="1">
    <citation type="submission" date="2024-02" db="EMBL/GenBank/DDBJ databases">
        <authorList>
            <consortium name="ELIXIR-Norway"/>
            <consortium name="Elixir Norway"/>
        </authorList>
    </citation>
    <scope>NUCLEOTIDE SEQUENCE [LARGE SCALE GENOMIC DNA]</scope>
</reference>
<proteinExistence type="predicted"/>
<evidence type="ECO:0008006" key="5">
    <source>
        <dbReference type="Google" id="ProtNLM"/>
    </source>
</evidence>
<keyword evidence="2" id="KW-0472">Membrane</keyword>
<name>A0ABP0WQQ3_9BRYO</name>
<organism evidence="3 4">
    <name type="scientific">Sphagnum jensenii</name>
    <dbReference type="NCBI Taxonomy" id="128206"/>
    <lineage>
        <taxon>Eukaryota</taxon>
        <taxon>Viridiplantae</taxon>
        <taxon>Streptophyta</taxon>
        <taxon>Embryophyta</taxon>
        <taxon>Bryophyta</taxon>
        <taxon>Sphagnophytina</taxon>
        <taxon>Sphagnopsida</taxon>
        <taxon>Sphagnales</taxon>
        <taxon>Sphagnaceae</taxon>
        <taxon>Sphagnum</taxon>
    </lineage>
</organism>
<dbReference type="PANTHER" id="PTHR33344">
    <property type="entry name" value="OS02G0761600 PROTEIN"/>
    <property type="match status" value="1"/>
</dbReference>
<evidence type="ECO:0000256" key="1">
    <source>
        <dbReference type="SAM" id="MobiDB-lite"/>
    </source>
</evidence>
<keyword evidence="2" id="KW-0812">Transmembrane</keyword>